<feature type="transmembrane region" description="Helical" evidence="6">
    <location>
        <begin position="209"/>
        <end position="227"/>
    </location>
</feature>
<protein>
    <submittedName>
        <fullName evidence="7">13208_t:CDS:1</fullName>
    </submittedName>
</protein>
<feature type="transmembrane region" description="Helical" evidence="6">
    <location>
        <begin position="64"/>
        <end position="88"/>
    </location>
</feature>
<comment type="similarity">
    <text evidence="2">Belongs to the TDE1 family.</text>
</comment>
<evidence type="ECO:0000313" key="8">
    <source>
        <dbReference type="Proteomes" id="UP000789759"/>
    </source>
</evidence>
<dbReference type="OrthoDB" id="5963193at2759"/>
<feature type="transmembrane region" description="Helical" evidence="6">
    <location>
        <begin position="368"/>
        <end position="387"/>
    </location>
</feature>
<feature type="transmembrane region" description="Helical" evidence="6">
    <location>
        <begin position="280"/>
        <end position="298"/>
    </location>
</feature>
<comment type="subcellular location">
    <subcellularLocation>
        <location evidence="1">Membrane</location>
        <topology evidence="1">Multi-pass membrane protein</topology>
    </subcellularLocation>
</comment>
<evidence type="ECO:0000313" key="7">
    <source>
        <dbReference type="EMBL" id="CAG8677157.1"/>
    </source>
</evidence>
<gene>
    <name evidence="7" type="ORF">CPELLU_LOCUS10582</name>
</gene>
<reference evidence="7" key="1">
    <citation type="submission" date="2021-06" db="EMBL/GenBank/DDBJ databases">
        <authorList>
            <person name="Kallberg Y."/>
            <person name="Tangrot J."/>
            <person name="Rosling A."/>
        </authorList>
    </citation>
    <scope>NUCLEOTIDE SEQUENCE</scope>
    <source>
        <strain evidence="7">FL966</strain>
    </source>
</reference>
<keyword evidence="4 6" id="KW-1133">Transmembrane helix</keyword>
<keyword evidence="3 6" id="KW-0812">Transmembrane</keyword>
<dbReference type="EMBL" id="CAJVQA010008791">
    <property type="protein sequence ID" value="CAG8677157.1"/>
    <property type="molecule type" value="Genomic_DNA"/>
</dbReference>
<comment type="caution">
    <text evidence="7">The sequence shown here is derived from an EMBL/GenBank/DDBJ whole genome shotgun (WGS) entry which is preliminary data.</text>
</comment>
<evidence type="ECO:0000256" key="3">
    <source>
        <dbReference type="ARBA" id="ARBA00022692"/>
    </source>
</evidence>
<evidence type="ECO:0000256" key="4">
    <source>
        <dbReference type="ARBA" id="ARBA00022989"/>
    </source>
</evidence>
<dbReference type="AlphaFoldDB" id="A0A9N9HIR1"/>
<keyword evidence="5 6" id="KW-0472">Membrane</keyword>
<feature type="transmembrane region" description="Helical" evidence="6">
    <location>
        <begin position="136"/>
        <end position="155"/>
    </location>
</feature>
<dbReference type="InterPro" id="IPR005016">
    <property type="entry name" value="TDE1/TMS"/>
</dbReference>
<dbReference type="PANTHER" id="PTHR10383">
    <property type="entry name" value="SERINE INCORPORATOR"/>
    <property type="match status" value="1"/>
</dbReference>
<dbReference type="PANTHER" id="PTHR10383:SF9">
    <property type="entry name" value="SERINE INCORPORATOR, ISOFORM F"/>
    <property type="match status" value="1"/>
</dbReference>
<name>A0A9N9HIR1_9GLOM</name>
<evidence type="ECO:0000256" key="5">
    <source>
        <dbReference type="ARBA" id="ARBA00023136"/>
    </source>
</evidence>
<feature type="transmembrane region" description="Helical" evidence="6">
    <location>
        <begin position="109"/>
        <end position="130"/>
    </location>
</feature>
<dbReference type="GO" id="GO:0016020">
    <property type="term" value="C:membrane"/>
    <property type="evidence" value="ECO:0007669"/>
    <property type="project" value="UniProtKB-SubCell"/>
</dbReference>
<accession>A0A9N9HIR1</accession>
<dbReference type="Pfam" id="PF03348">
    <property type="entry name" value="Serinc"/>
    <property type="match status" value="1"/>
</dbReference>
<feature type="transmembrane region" description="Helical" evidence="6">
    <location>
        <begin position="407"/>
        <end position="432"/>
    </location>
</feature>
<sequence>MSTGKLINFISSFFSLSEEFFPNPFVSKTLSKLAWLMMSHWALKKLDKHAYHYLKMNCPEGDCYGVLAVHRICFSLSIFHFILGRLVLGVKDKRDKWASVHYSWWGSKVLLWIFLLVFSFFLPNELFIVWGNLVSVIGAVCFILFGLVLLVNFAHTWSEKCAEKIASSSESNKWKCLLTSSTIAMFVGAFIFIGIMLKYFTGPDCQSNNFFIISNIVLCFIAILLSIHPAIKKANPNSGFSQASMVVLYCTYLIMSAIANEPFDSHMCNPLASNHRARKVTTAIGAIFTFVAVAYSTFRTACKGNELMYEPNHFNDDFLIEDNPIVQQNEKNNSCSYEKMSMNEKCCEQTTNTNDDNQNLKIAYNYEFFHFIFAIATMYVSMLLTYWNTITMTGKEKLVTVGHSNVIVWVKVISSWLCFLIYFWTLFAPILMPHRFLKHDIKSEKNNLANKL</sequence>
<feature type="transmembrane region" description="Helical" evidence="6">
    <location>
        <begin position="239"/>
        <end position="260"/>
    </location>
</feature>
<evidence type="ECO:0000256" key="1">
    <source>
        <dbReference type="ARBA" id="ARBA00004141"/>
    </source>
</evidence>
<organism evidence="7 8">
    <name type="scientific">Cetraspora pellucida</name>
    <dbReference type="NCBI Taxonomy" id="1433469"/>
    <lineage>
        <taxon>Eukaryota</taxon>
        <taxon>Fungi</taxon>
        <taxon>Fungi incertae sedis</taxon>
        <taxon>Mucoromycota</taxon>
        <taxon>Glomeromycotina</taxon>
        <taxon>Glomeromycetes</taxon>
        <taxon>Diversisporales</taxon>
        <taxon>Gigasporaceae</taxon>
        <taxon>Cetraspora</taxon>
    </lineage>
</organism>
<evidence type="ECO:0000256" key="2">
    <source>
        <dbReference type="ARBA" id="ARBA00006665"/>
    </source>
</evidence>
<keyword evidence="8" id="KW-1185">Reference proteome</keyword>
<evidence type="ECO:0000256" key="6">
    <source>
        <dbReference type="SAM" id="Phobius"/>
    </source>
</evidence>
<proteinExistence type="inferred from homology"/>
<feature type="transmembrane region" description="Helical" evidence="6">
    <location>
        <begin position="176"/>
        <end position="197"/>
    </location>
</feature>
<dbReference type="Proteomes" id="UP000789759">
    <property type="component" value="Unassembled WGS sequence"/>
</dbReference>